<dbReference type="GO" id="GO:0019684">
    <property type="term" value="P:photosynthesis, light reaction"/>
    <property type="evidence" value="ECO:0007669"/>
    <property type="project" value="InterPro"/>
</dbReference>
<dbReference type="InterPro" id="IPR014747">
    <property type="entry name" value="Bac_photo_RC_H_C"/>
</dbReference>
<accession>A0A9X3S445</accession>
<dbReference type="EMBL" id="JAPDOD010000020">
    <property type="protein sequence ID" value="MDA0162751.1"/>
    <property type="molecule type" value="Genomic_DNA"/>
</dbReference>
<reference evidence="2" key="1">
    <citation type="submission" date="2022-10" db="EMBL/GenBank/DDBJ databases">
        <title>The WGS of Solirubrobacter ginsenosidimutans DSM 21036.</title>
        <authorList>
            <person name="Jiang Z."/>
        </authorList>
    </citation>
    <scope>NUCLEOTIDE SEQUENCE</scope>
    <source>
        <strain evidence="2">DSM 21036</strain>
    </source>
</reference>
<evidence type="ECO:0000313" key="2">
    <source>
        <dbReference type="EMBL" id="MDA0162751.1"/>
    </source>
</evidence>
<evidence type="ECO:0000313" key="3">
    <source>
        <dbReference type="Proteomes" id="UP001149140"/>
    </source>
</evidence>
<sequence>MIPVENITDWRGQDVLDAVGEKLGKLEEVYFDGETDEPTFAAVKSGTFSKSLTLVPLTRASVGRDYVRVDRPKAEFKKAPSFDTDVELTMDQEAETFRHYGLDYTPAGEGARRLAKR</sequence>
<evidence type="ECO:0000259" key="1">
    <source>
        <dbReference type="Pfam" id="PF05239"/>
    </source>
</evidence>
<feature type="domain" description="PRC-barrel" evidence="1">
    <location>
        <begin position="6"/>
        <end position="74"/>
    </location>
</feature>
<dbReference type="Gene3D" id="3.90.50.10">
    <property type="entry name" value="Photosynthetic Reaction Center, subunit H, domain 2"/>
    <property type="match status" value="1"/>
</dbReference>
<dbReference type="SUPFAM" id="SSF50346">
    <property type="entry name" value="PRC-barrel domain"/>
    <property type="match status" value="1"/>
</dbReference>
<keyword evidence="3" id="KW-1185">Reference proteome</keyword>
<protein>
    <submittedName>
        <fullName evidence="2">PRC-barrel domain-containing protein</fullName>
    </submittedName>
</protein>
<dbReference type="Pfam" id="PF05239">
    <property type="entry name" value="PRC"/>
    <property type="match status" value="1"/>
</dbReference>
<name>A0A9X3S445_9ACTN</name>
<organism evidence="2 3">
    <name type="scientific">Solirubrobacter ginsenosidimutans</name>
    <dbReference type="NCBI Taxonomy" id="490573"/>
    <lineage>
        <taxon>Bacteria</taxon>
        <taxon>Bacillati</taxon>
        <taxon>Actinomycetota</taxon>
        <taxon>Thermoleophilia</taxon>
        <taxon>Solirubrobacterales</taxon>
        <taxon>Solirubrobacteraceae</taxon>
        <taxon>Solirubrobacter</taxon>
    </lineage>
</organism>
<dbReference type="InterPro" id="IPR011033">
    <property type="entry name" value="PRC_barrel-like_sf"/>
</dbReference>
<dbReference type="GO" id="GO:0030077">
    <property type="term" value="C:plasma membrane light-harvesting complex"/>
    <property type="evidence" value="ECO:0007669"/>
    <property type="project" value="InterPro"/>
</dbReference>
<dbReference type="RefSeq" id="WP_270041987.1">
    <property type="nucleotide sequence ID" value="NZ_JAPDOD010000020.1"/>
</dbReference>
<dbReference type="AlphaFoldDB" id="A0A9X3S445"/>
<proteinExistence type="predicted"/>
<comment type="caution">
    <text evidence="2">The sequence shown here is derived from an EMBL/GenBank/DDBJ whole genome shotgun (WGS) entry which is preliminary data.</text>
</comment>
<gene>
    <name evidence="2" type="ORF">OM076_20935</name>
</gene>
<dbReference type="Proteomes" id="UP001149140">
    <property type="component" value="Unassembled WGS sequence"/>
</dbReference>
<dbReference type="InterPro" id="IPR027275">
    <property type="entry name" value="PRC-brl_dom"/>
</dbReference>